<dbReference type="Gene3D" id="2.130.10.10">
    <property type="entry name" value="YVTN repeat-like/Quinoprotein amine dehydrogenase"/>
    <property type="match status" value="1"/>
</dbReference>
<keyword evidence="1" id="KW-0732">Signal</keyword>
<comment type="caution">
    <text evidence="2">The sequence shown here is derived from an EMBL/GenBank/DDBJ whole genome shotgun (WGS) entry which is preliminary data.</text>
</comment>
<dbReference type="SUPFAM" id="SSF50969">
    <property type="entry name" value="YVTN repeat-like/Quinoprotein amine dehydrogenase"/>
    <property type="match status" value="1"/>
</dbReference>
<evidence type="ECO:0000313" key="2">
    <source>
        <dbReference type="EMBL" id="MBB3035907.1"/>
    </source>
</evidence>
<gene>
    <name evidence="2" type="ORF">FHU29_000341</name>
</gene>
<dbReference type="OrthoDB" id="3250815at2"/>
<dbReference type="RefSeq" id="WP_064439600.1">
    <property type="nucleotide sequence ID" value="NZ_BDDI01000005.1"/>
</dbReference>
<name>A0A839RHP7_9ACTN</name>
<feature type="chain" id="PRO_5039191460" description="Secreted protein" evidence="1">
    <location>
        <begin position="26"/>
        <end position="412"/>
    </location>
</feature>
<dbReference type="AlphaFoldDB" id="A0A839RHP7"/>
<dbReference type="Proteomes" id="UP000567922">
    <property type="component" value="Unassembled WGS sequence"/>
</dbReference>
<dbReference type="InterPro" id="IPR011044">
    <property type="entry name" value="Quino_amine_DH_bsu"/>
</dbReference>
<feature type="signal peptide" evidence="1">
    <location>
        <begin position="1"/>
        <end position="25"/>
    </location>
</feature>
<dbReference type="PROSITE" id="PS51257">
    <property type="entry name" value="PROKAR_LIPOPROTEIN"/>
    <property type="match status" value="1"/>
</dbReference>
<organism evidence="2 3">
    <name type="scientific">Hoyosella altamirensis</name>
    <dbReference type="NCBI Taxonomy" id="616997"/>
    <lineage>
        <taxon>Bacteria</taxon>
        <taxon>Bacillati</taxon>
        <taxon>Actinomycetota</taxon>
        <taxon>Actinomycetes</taxon>
        <taxon>Mycobacteriales</taxon>
        <taxon>Hoyosellaceae</taxon>
        <taxon>Hoyosella</taxon>
    </lineage>
</organism>
<reference evidence="2 3" key="1">
    <citation type="submission" date="2020-08" db="EMBL/GenBank/DDBJ databases">
        <title>Sequencing the genomes of 1000 actinobacteria strains.</title>
        <authorList>
            <person name="Klenk H.-P."/>
        </authorList>
    </citation>
    <scope>NUCLEOTIDE SEQUENCE [LARGE SCALE GENOMIC DNA]</scope>
    <source>
        <strain evidence="2 3">DSM 45258</strain>
    </source>
</reference>
<accession>A0A839RHP7</accession>
<keyword evidence="3" id="KW-1185">Reference proteome</keyword>
<evidence type="ECO:0000256" key="1">
    <source>
        <dbReference type="SAM" id="SignalP"/>
    </source>
</evidence>
<proteinExistence type="predicted"/>
<dbReference type="InterPro" id="IPR047697">
    <property type="entry name" value="AztD-like"/>
</dbReference>
<dbReference type="InterPro" id="IPR015943">
    <property type="entry name" value="WD40/YVTN_repeat-like_dom_sf"/>
</dbReference>
<dbReference type="EMBL" id="JACHWS010000001">
    <property type="protein sequence ID" value="MBB3035907.1"/>
    <property type="molecule type" value="Genomic_DNA"/>
</dbReference>
<evidence type="ECO:0000313" key="3">
    <source>
        <dbReference type="Proteomes" id="UP000567922"/>
    </source>
</evidence>
<evidence type="ECO:0008006" key="4">
    <source>
        <dbReference type="Google" id="ProtNLM"/>
    </source>
</evidence>
<protein>
    <recommendedName>
        <fullName evidence="4">Secreted protein</fullName>
    </recommendedName>
</protein>
<sequence length="412" mass="43149">MKNRSLSRGALAAVAASLSGVLALAGCASNEESPDTADGAGTADVTGAQGATDAAATAAPGPRVTLTYEGGVLVLDVTTLDVLGDFDSEEFTRLNPAGDGRHVFVTTSEGFQLLDAETPNLTDLVVEADTAAHVVSHAGRTVLYDDATSDTMIFNTADFLDAEGALPDAEVVPGVDVHHGVSVVLEDDTLLTSVGDDDGRTGIRVLDADRNEIASNDECPGVHGEGTLQNEVVVFGCEDGVLIYDNGEIHKVDAPDEYGRTGNAYVTETSPIMVGDYKDDPDAEGYLLQKIVLVDTEARTLEVIELPDGVEYTWRGIARGPQDEALILATDGSVHVLDPASGEITDSWDVIEAWDGPDQWQNPHPAIKVNGDIAYITEPAANTIHALDLTTGEIIASAELDQTPNEIAIATG</sequence>
<dbReference type="NCBIfam" id="NF038015">
    <property type="entry name" value="AztD"/>
    <property type="match status" value="1"/>
</dbReference>